<dbReference type="GO" id="GO:0009330">
    <property type="term" value="C:DNA topoisomerase type II (double strand cut, ATP-hydrolyzing) complex"/>
    <property type="evidence" value="ECO:0007669"/>
    <property type="project" value="TreeGrafter"/>
</dbReference>
<dbReference type="InterPro" id="IPR002205">
    <property type="entry name" value="Topo_IIA_dom_A"/>
</dbReference>
<dbReference type="CDD" id="cd00187">
    <property type="entry name" value="TOP4c"/>
    <property type="match status" value="1"/>
</dbReference>
<evidence type="ECO:0000256" key="2">
    <source>
        <dbReference type="ARBA" id="ARBA00008263"/>
    </source>
</evidence>
<dbReference type="PANTHER" id="PTHR43493">
    <property type="entry name" value="DNA GYRASE/TOPOISOMERASE SUBUNIT A"/>
    <property type="match status" value="1"/>
</dbReference>
<feature type="domain" description="Topo IIA-type catalytic" evidence="12">
    <location>
        <begin position="69"/>
        <end position="579"/>
    </location>
</feature>
<dbReference type="SUPFAM" id="SSF56719">
    <property type="entry name" value="Type II DNA topoisomerase"/>
    <property type="match status" value="1"/>
</dbReference>
<feature type="active site" description="O-(5'-phospho-DNA)-tyrosine intermediate" evidence="8 9">
    <location>
        <position position="157"/>
    </location>
</feature>
<dbReference type="GO" id="GO:0034335">
    <property type="term" value="F:DNA negative supercoiling activity"/>
    <property type="evidence" value="ECO:0007669"/>
    <property type="project" value="UniProtKB-ARBA"/>
</dbReference>
<keyword evidence="3 8" id="KW-0547">Nucleotide-binding</keyword>
<dbReference type="GO" id="GO:0006265">
    <property type="term" value="P:DNA topological change"/>
    <property type="evidence" value="ECO:0007669"/>
    <property type="project" value="UniProtKB-UniRule"/>
</dbReference>
<evidence type="ECO:0000259" key="12">
    <source>
        <dbReference type="PROSITE" id="PS52040"/>
    </source>
</evidence>
<keyword evidence="5 8" id="KW-0799">Topoisomerase</keyword>
<comment type="miscellaneous">
    <text evidence="8">Few gyrases are as efficient as E.coli at forming negative supercoils. Not all organisms have 2 type II topoisomerases; in organisms with a single type II topoisomerase this enzyme also has to decatenate newly replicated chromosomes.</text>
</comment>
<evidence type="ECO:0000313" key="14">
    <source>
        <dbReference type="Proteomes" id="UP000216446"/>
    </source>
</evidence>
<dbReference type="GO" id="GO:0006261">
    <property type="term" value="P:DNA-templated DNA replication"/>
    <property type="evidence" value="ECO:0007669"/>
    <property type="project" value="UniProtKB-UniRule"/>
</dbReference>
<accession>A0A259U191</accession>
<evidence type="ECO:0000256" key="6">
    <source>
        <dbReference type="ARBA" id="ARBA00023125"/>
    </source>
</evidence>
<dbReference type="AlphaFoldDB" id="A0A259U191"/>
<evidence type="ECO:0000256" key="8">
    <source>
        <dbReference type="HAMAP-Rule" id="MF_01897"/>
    </source>
</evidence>
<evidence type="ECO:0000256" key="3">
    <source>
        <dbReference type="ARBA" id="ARBA00022741"/>
    </source>
</evidence>
<reference evidence="13 14" key="1">
    <citation type="submission" date="2016-11" db="EMBL/GenBank/DDBJ databases">
        <title>Study of marine rhodopsin-containing bacteria.</title>
        <authorList>
            <person name="Yoshizawa S."/>
            <person name="Kumagai Y."/>
            <person name="Kogure K."/>
        </authorList>
    </citation>
    <scope>NUCLEOTIDE SEQUENCE [LARGE SCALE GENOMIC DNA]</scope>
    <source>
        <strain evidence="13 14">SG-29</strain>
    </source>
</reference>
<feature type="region of interest" description="Disordered" evidence="11">
    <location>
        <begin position="898"/>
        <end position="942"/>
    </location>
</feature>
<evidence type="ECO:0000256" key="11">
    <source>
        <dbReference type="SAM" id="MobiDB-lite"/>
    </source>
</evidence>
<keyword evidence="8" id="KW-0963">Cytoplasm</keyword>
<keyword evidence="4 8" id="KW-0067">ATP-binding</keyword>
<dbReference type="PROSITE" id="PS52040">
    <property type="entry name" value="TOPO_IIA"/>
    <property type="match status" value="1"/>
</dbReference>
<evidence type="ECO:0000313" key="13">
    <source>
        <dbReference type="EMBL" id="OZC03741.1"/>
    </source>
</evidence>
<keyword evidence="7 8" id="KW-0413">Isomerase</keyword>
<dbReference type="Gene3D" id="3.90.199.10">
    <property type="entry name" value="Topoisomerase II, domain 5"/>
    <property type="match status" value="1"/>
</dbReference>
<dbReference type="GO" id="GO:0005737">
    <property type="term" value="C:cytoplasm"/>
    <property type="evidence" value="ECO:0007669"/>
    <property type="project" value="UniProtKB-SubCell"/>
</dbReference>
<dbReference type="HAMAP" id="MF_01897">
    <property type="entry name" value="GyrA"/>
    <property type="match status" value="1"/>
</dbReference>
<dbReference type="OrthoDB" id="9806486at2"/>
<evidence type="ECO:0000256" key="4">
    <source>
        <dbReference type="ARBA" id="ARBA00022840"/>
    </source>
</evidence>
<dbReference type="Gene3D" id="3.30.1360.40">
    <property type="match status" value="1"/>
</dbReference>
<feature type="coiled-coil region" evidence="10">
    <location>
        <begin position="516"/>
        <end position="564"/>
    </location>
</feature>
<dbReference type="GO" id="GO:0005524">
    <property type="term" value="F:ATP binding"/>
    <property type="evidence" value="ECO:0007669"/>
    <property type="project" value="UniProtKB-UniRule"/>
</dbReference>
<evidence type="ECO:0000256" key="9">
    <source>
        <dbReference type="PROSITE-ProRule" id="PRU01384"/>
    </source>
</evidence>
<comment type="subcellular location">
    <subcellularLocation>
        <location evidence="8">Cytoplasm</location>
    </subcellularLocation>
</comment>
<dbReference type="InterPro" id="IPR035516">
    <property type="entry name" value="Gyrase/topoIV_suA_C"/>
</dbReference>
<feature type="region of interest" description="Disordered" evidence="11">
    <location>
        <begin position="1"/>
        <end position="36"/>
    </location>
</feature>
<sequence>MAETPDDDLPLDDSSDAGAPTPEASGDDAIGGDGALDDLSSRIIPINIEDEMKSSYIDYSMSVIVSRALPDVRDGLKPVQRRVLYGMQELGLAAGRAHKKSARIVGEVLGKYHPHGDQSVYDALVRMAQDFAMRGPLVDGQGNFGSVDGDSAAAMRYTEARMTRLAEELLRDLDKETADFIPNFDGSLDEPTVLPAALPNLLVNGASGIAVGMATNIAPHNLGEAIDGIVATIDDPEIDLDGLMEHIPAPDFPTGGTIYGIAGVREAYRTGRGRVIMRAKMTEEEIRKDRDAIIITEIPYQVNKSTLIEKIAHAVRDKKIEGISDLRDESDRDGMRIVIELKRDAVIEVTKNQLFKYTQLQQTFGVNTVALVNGRPRTLSLKEMIEHYIAHRHEVVVRRTEYDLRHAEERAHVLEGLSIALDHIDAVIAIIRHSADTDEAKANLMAGVYPASLTAAQLERLGLPAQPPIASGKKQDTIADLNISEAASGARGEWLSERQSEAILALRLSRLTGLEREKILAEYREILQEIERLRSILGNEGLRMQIIKDELLEIKEKYADERRTEIDPIGGGDIDLEDLIENERMVVTVTNQGLAKRTAIDEYRTQSRGGRGLKGLGTRSEDWIEHLFAADTHDYLLFFTDHGQVYWLRVYDVPEGGRTAKGRSIRNMIQISPEDSVKAVIGIKKENFRDPEFLESHFVLMATRDGRVKKTALDAFKRPMRTGIIAIDIVEGDRLVEAHLTEGDTEIVLGCSGGRGIRFHETDVRSMGRKSRGVRGMKLKDGETVVGMIAVRRDGAQVLTISANGYGKRTDLEEYRQQSRGGLGILAQKTTSKTGELVALKSVAEEDELMIGTEHGLLIRMAVSGISTYSRNAQGVRVINLRDGDKIADVARLVKEDEDPDIATDGVVPALDAEAPEASGESGGAEAPDTSGDTPAEETDEA</sequence>
<dbReference type="InterPro" id="IPR050220">
    <property type="entry name" value="Type_II_DNA_Topoisomerases"/>
</dbReference>
<dbReference type="GO" id="GO:0005694">
    <property type="term" value="C:chromosome"/>
    <property type="evidence" value="ECO:0007669"/>
    <property type="project" value="InterPro"/>
</dbReference>
<organism evidence="13 14">
    <name type="scientific">Rubricoccus marinus</name>
    <dbReference type="NCBI Taxonomy" id="716817"/>
    <lineage>
        <taxon>Bacteria</taxon>
        <taxon>Pseudomonadati</taxon>
        <taxon>Rhodothermota</taxon>
        <taxon>Rhodothermia</taxon>
        <taxon>Rhodothermales</taxon>
        <taxon>Rubricoccaceae</taxon>
        <taxon>Rubricoccus</taxon>
    </lineage>
</organism>
<dbReference type="Pfam" id="PF03989">
    <property type="entry name" value="DNA_gyraseA_C"/>
    <property type="match status" value="6"/>
</dbReference>
<evidence type="ECO:0000256" key="1">
    <source>
        <dbReference type="ARBA" id="ARBA00000185"/>
    </source>
</evidence>
<dbReference type="InterPro" id="IPR013758">
    <property type="entry name" value="Topo_IIA_A/C_ab"/>
</dbReference>
<evidence type="ECO:0000256" key="7">
    <source>
        <dbReference type="ARBA" id="ARBA00023235"/>
    </source>
</evidence>
<dbReference type="InterPro" id="IPR006691">
    <property type="entry name" value="GyrA/parC_rep"/>
</dbReference>
<dbReference type="Gene3D" id="2.120.10.90">
    <property type="entry name" value="DNA gyrase/topoisomerase IV, subunit A, C-terminal"/>
    <property type="match status" value="1"/>
</dbReference>
<dbReference type="NCBIfam" id="NF004043">
    <property type="entry name" value="PRK05560.1"/>
    <property type="match status" value="1"/>
</dbReference>
<keyword evidence="6 8" id="KW-0238">DNA-binding</keyword>
<evidence type="ECO:0000256" key="5">
    <source>
        <dbReference type="ARBA" id="ARBA00023029"/>
    </source>
</evidence>
<comment type="caution">
    <text evidence="8">Lacks conserved residue(s) required for the propagation of feature annotation.</text>
</comment>
<dbReference type="SUPFAM" id="SSF101904">
    <property type="entry name" value="GyrA/ParC C-terminal domain-like"/>
    <property type="match status" value="1"/>
</dbReference>
<dbReference type="InterPro" id="IPR013757">
    <property type="entry name" value="Topo_IIA_A_a_sf"/>
</dbReference>
<comment type="similarity">
    <text evidence="2 8">Belongs to the type II topoisomerase GyrA/ParC subunit family.</text>
</comment>
<dbReference type="GO" id="GO:0003677">
    <property type="term" value="F:DNA binding"/>
    <property type="evidence" value="ECO:0007669"/>
    <property type="project" value="UniProtKB-UniRule"/>
</dbReference>
<dbReference type="FunCoup" id="A0A259U191">
    <property type="interactions" value="375"/>
</dbReference>
<dbReference type="Proteomes" id="UP000216446">
    <property type="component" value="Unassembled WGS sequence"/>
</dbReference>
<keyword evidence="10" id="KW-0175">Coiled coil</keyword>
<dbReference type="SMART" id="SM00434">
    <property type="entry name" value="TOP4c"/>
    <property type="match status" value="1"/>
</dbReference>
<dbReference type="InterPro" id="IPR013760">
    <property type="entry name" value="Topo_IIA-like_dom_sf"/>
</dbReference>
<dbReference type="EC" id="5.6.2.2" evidence="8"/>
<protein>
    <recommendedName>
        <fullName evidence="8">DNA gyrase subunit A</fullName>
        <ecNumber evidence="8">5.6.2.2</ecNumber>
    </recommendedName>
</protein>
<comment type="caution">
    <text evidence="13">The sequence shown here is derived from an EMBL/GenBank/DDBJ whole genome shotgun (WGS) entry which is preliminary data.</text>
</comment>
<comment type="subunit">
    <text evidence="8">Heterotetramer, composed of two GyrA and two GyrB chains. In the heterotetramer, GyrA contains the active site tyrosine that forms a transient covalent intermediate with DNA, while GyrB binds cofactors and catalyzes ATP hydrolysis.</text>
</comment>
<dbReference type="NCBIfam" id="TIGR01063">
    <property type="entry name" value="gyrA"/>
    <property type="match status" value="1"/>
</dbReference>
<comment type="function">
    <text evidence="8">A type II topoisomerase that negatively supercoils closed circular double-stranded (ds) DNA in an ATP-dependent manner to modulate DNA topology and maintain chromosomes in an underwound state. Negative supercoiling favors strand separation, and DNA replication, transcription, recombination and repair, all of which involve strand separation. Also able to catalyze the interconversion of other topological isomers of dsDNA rings, including catenanes and knotted rings. Type II topoisomerases break and join 2 DNA strands simultaneously in an ATP-dependent manner.</text>
</comment>
<dbReference type="InParanoid" id="A0A259U191"/>
<gene>
    <name evidence="8" type="primary">gyrA</name>
    <name evidence="13" type="ORF">BSZ36_12565</name>
</gene>
<dbReference type="EMBL" id="MQWB01000001">
    <property type="protein sequence ID" value="OZC03741.1"/>
    <property type="molecule type" value="Genomic_DNA"/>
</dbReference>
<dbReference type="PANTHER" id="PTHR43493:SF5">
    <property type="entry name" value="DNA GYRASE SUBUNIT A, CHLOROPLASTIC_MITOCHONDRIAL"/>
    <property type="match status" value="1"/>
</dbReference>
<comment type="catalytic activity">
    <reaction evidence="1 8 9">
        <text>ATP-dependent breakage, passage and rejoining of double-stranded DNA.</text>
        <dbReference type="EC" id="5.6.2.2"/>
    </reaction>
</comment>
<dbReference type="FunFam" id="3.90.199.10:FF:000001">
    <property type="entry name" value="DNA gyrase subunit A"/>
    <property type="match status" value="1"/>
</dbReference>
<feature type="compositionally biased region" description="Acidic residues" evidence="11">
    <location>
        <begin position="1"/>
        <end position="15"/>
    </location>
</feature>
<dbReference type="NCBIfam" id="NF004044">
    <property type="entry name" value="PRK05561.1"/>
    <property type="match status" value="1"/>
</dbReference>
<keyword evidence="14" id="KW-1185">Reference proteome</keyword>
<name>A0A259U191_9BACT</name>
<dbReference type="Pfam" id="PF00521">
    <property type="entry name" value="DNA_topoisoIV"/>
    <property type="match status" value="1"/>
</dbReference>
<evidence type="ECO:0000256" key="10">
    <source>
        <dbReference type="SAM" id="Coils"/>
    </source>
</evidence>
<dbReference type="InterPro" id="IPR005743">
    <property type="entry name" value="GyrA"/>
</dbReference>
<dbReference type="FunFam" id="3.30.1360.40:FF:000002">
    <property type="entry name" value="DNA gyrase subunit A"/>
    <property type="match status" value="1"/>
</dbReference>
<dbReference type="Gene3D" id="1.10.268.10">
    <property type="entry name" value="Topoisomerase, domain 3"/>
    <property type="match status" value="1"/>
</dbReference>
<dbReference type="FunFam" id="2.120.10.90:FF:000005">
    <property type="entry name" value="DNA topoisomerase 4 subunit A"/>
    <property type="match status" value="1"/>
</dbReference>
<proteinExistence type="inferred from homology"/>